<dbReference type="Proteomes" id="UP000188533">
    <property type="component" value="Unassembled WGS sequence"/>
</dbReference>
<sequence>MSSRRQLELTEDARGATNYDSATSLATQFRDTLQLVVDNESQEGRPLVSTDSTCISVITVRDVTYYAALDTQA</sequence>
<keyword evidence="2" id="KW-1185">Reference proteome</keyword>
<protein>
    <submittedName>
        <fullName evidence="1">Uncharacterized protein</fullName>
    </submittedName>
</protein>
<gene>
    <name evidence="1" type="ORF">LENED_004719</name>
</gene>
<name>A0A1Q3E727_LENED</name>
<reference evidence="1 2" key="2">
    <citation type="submission" date="2017-02" db="EMBL/GenBank/DDBJ databases">
        <title>A genome survey and senescence transcriptome analysis in Lentinula edodes.</title>
        <authorList>
            <person name="Sakamoto Y."/>
            <person name="Nakade K."/>
            <person name="Sato S."/>
            <person name="Yoshida Y."/>
            <person name="Miyazaki K."/>
            <person name="Natsume S."/>
            <person name="Konno N."/>
        </authorList>
    </citation>
    <scope>NUCLEOTIDE SEQUENCE [LARGE SCALE GENOMIC DNA]</scope>
    <source>
        <strain evidence="1 2">NBRC 111202</strain>
    </source>
</reference>
<dbReference type="AlphaFoldDB" id="A0A1Q3E727"/>
<dbReference type="EMBL" id="BDGU01000125">
    <property type="protein sequence ID" value="GAW03030.1"/>
    <property type="molecule type" value="Genomic_DNA"/>
</dbReference>
<proteinExistence type="predicted"/>
<comment type="caution">
    <text evidence="1">The sequence shown here is derived from an EMBL/GenBank/DDBJ whole genome shotgun (WGS) entry which is preliminary data.</text>
</comment>
<reference evidence="1 2" key="1">
    <citation type="submission" date="2016-08" db="EMBL/GenBank/DDBJ databases">
        <authorList>
            <consortium name="Lentinula edodes genome sequencing consortium"/>
            <person name="Sakamoto Y."/>
            <person name="Nakade K."/>
            <person name="Sato S."/>
            <person name="Yoshida Y."/>
            <person name="Miyazaki K."/>
            <person name="Natsume S."/>
            <person name="Konno N."/>
        </authorList>
    </citation>
    <scope>NUCLEOTIDE SEQUENCE [LARGE SCALE GENOMIC DNA]</scope>
    <source>
        <strain evidence="1 2">NBRC 111202</strain>
    </source>
</reference>
<accession>A0A1Q3E727</accession>
<evidence type="ECO:0000313" key="1">
    <source>
        <dbReference type="EMBL" id="GAW03030.1"/>
    </source>
</evidence>
<organism evidence="1 2">
    <name type="scientific">Lentinula edodes</name>
    <name type="common">Shiitake mushroom</name>
    <name type="synonym">Lentinus edodes</name>
    <dbReference type="NCBI Taxonomy" id="5353"/>
    <lineage>
        <taxon>Eukaryota</taxon>
        <taxon>Fungi</taxon>
        <taxon>Dikarya</taxon>
        <taxon>Basidiomycota</taxon>
        <taxon>Agaricomycotina</taxon>
        <taxon>Agaricomycetes</taxon>
        <taxon>Agaricomycetidae</taxon>
        <taxon>Agaricales</taxon>
        <taxon>Marasmiineae</taxon>
        <taxon>Omphalotaceae</taxon>
        <taxon>Lentinula</taxon>
    </lineage>
</organism>
<evidence type="ECO:0000313" key="2">
    <source>
        <dbReference type="Proteomes" id="UP000188533"/>
    </source>
</evidence>